<dbReference type="Pfam" id="PF00586">
    <property type="entry name" value="AIRS"/>
    <property type="match status" value="1"/>
</dbReference>
<dbReference type="SUPFAM" id="SSF55326">
    <property type="entry name" value="PurM N-terminal domain-like"/>
    <property type="match status" value="1"/>
</dbReference>
<dbReference type="SUPFAM" id="SSF56042">
    <property type="entry name" value="PurM C-terminal domain-like"/>
    <property type="match status" value="1"/>
</dbReference>
<evidence type="ECO:0000259" key="10">
    <source>
        <dbReference type="Pfam" id="PF00586"/>
    </source>
</evidence>
<accession>A0ABZ3HBU3</accession>
<keyword evidence="7 9" id="KW-0460">Magnesium</keyword>
<evidence type="ECO:0000256" key="6">
    <source>
        <dbReference type="ARBA" id="ARBA00022840"/>
    </source>
</evidence>
<evidence type="ECO:0000256" key="8">
    <source>
        <dbReference type="ARBA" id="ARBA00023266"/>
    </source>
</evidence>
<keyword evidence="6 9" id="KW-0067">ATP-binding</keyword>
<dbReference type="CDD" id="cd02195">
    <property type="entry name" value="SelD"/>
    <property type="match status" value="1"/>
</dbReference>
<reference evidence="12 13" key="1">
    <citation type="submission" date="2024-03" db="EMBL/GenBank/DDBJ databases">
        <title>Sulfurimonas sp. HSL3-1.</title>
        <authorList>
            <person name="Wang S."/>
        </authorList>
    </citation>
    <scope>NUCLEOTIDE SEQUENCE [LARGE SCALE GENOMIC DNA]</scope>
    <source>
        <strain evidence="12 13">HSL3-1</strain>
    </source>
</reference>
<dbReference type="InterPro" id="IPR010918">
    <property type="entry name" value="PurM-like_C_dom"/>
</dbReference>
<name>A0ABZ3HBU3_9BACT</name>
<feature type="binding site" description="in other chain" evidence="9">
    <location>
        <begin position="46"/>
        <end position="48"/>
    </location>
    <ligand>
        <name>ATP</name>
        <dbReference type="ChEBI" id="CHEBI:30616"/>
        <note>ligand shared between dimeric partners</note>
    </ligand>
</feature>
<feature type="binding site" evidence="9">
    <location>
        <position position="89"/>
    </location>
    <ligand>
        <name>Mg(2+)</name>
        <dbReference type="ChEBI" id="CHEBI:18420"/>
    </ligand>
</feature>
<organism evidence="12 13">
    <name type="scientific">Sulfurimonas diazotrophicus</name>
    <dbReference type="NCBI Taxonomy" id="3131939"/>
    <lineage>
        <taxon>Bacteria</taxon>
        <taxon>Pseudomonadati</taxon>
        <taxon>Campylobacterota</taxon>
        <taxon>Epsilonproteobacteria</taxon>
        <taxon>Campylobacterales</taxon>
        <taxon>Sulfurimonadaceae</taxon>
        <taxon>Sulfurimonas</taxon>
    </lineage>
</organism>
<dbReference type="InterPro" id="IPR036676">
    <property type="entry name" value="PurM-like_C_sf"/>
</dbReference>
<evidence type="ECO:0000256" key="2">
    <source>
        <dbReference type="ARBA" id="ARBA00022679"/>
    </source>
</evidence>
<dbReference type="InterPro" id="IPR036921">
    <property type="entry name" value="PurM-like_N_sf"/>
</dbReference>
<evidence type="ECO:0000256" key="3">
    <source>
        <dbReference type="ARBA" id="ARBA00022723"/>
    </source>
</evidence>
<feature type="domain" description="PurM-like N-terminal" evidence="10">
    <location>
        <begin position="48"/>
        <end position="155"/>
    </location>
</feature>
<feature type="binding site" description="in other chain" evidence="9">
    <location>
        <position position="66"/>
    </location>
    <ligand>
        <name>ATP</name>
        <dbReference type="ChEBI" id="CHEBI:30616"/>
        <note>ligand shared between dimeric partners</note>
    </ligand>
</feature>
<protein>
    <recommendedName>
        <fullName evidence="9">Selenide, water dikinase</fullName>
        <ecNumber evidence="9">2.7.9.3</ecNumber>
    </recommendedName>
    <alternativeName>
        <fullName evidence="9">Selenium donor protein</fullName>
    </alternativeName>
    <alternativeName>
        <fullName evidence="9">Selenophosphate synthase</fullName>
    </alternativeName>
</protein>
<keyword evidence="13" id="KW-1185">Reference proteome</keyword>
<dbReference type="InterPro" id="IPR023061">
    <property type="entry name" value="SelD_I"/>
</dbReference>
<keyword evidence="5 9" id="KW-0418">Kinase</keyword>
<keyword evidence="8 9" id="KW-0711">Selenium</keyword>
<evidence type="ECO:0000256" key="9">
    <source>
        <dbReference type="HAMAP-Rule" id="MF_00625"/>
    </source>
</evidence>
<comment type="catalytic activity">
    <reaction evidence="9">
        <text>hydrogenselenide + ATP + H2O = selenophosphate + AMP + phosphate + 2 H(+)</text>
        <dbReference type="Rhea" id="RHEA:18737"/>
        <dbReference type="ChEBI" id="CHEBI:15377"/>
        <dbReference type="ChEBI" id="CHEBI:15378"/>
        <dbReference type="ChEBI" id="CHEBI:16144"/>
        <dbReference type="ChEBI" id="CHEBI:29317"/>
        <dbReference type="ChEBI" id="CHEBI:30616"/>
        <dbReference type="ChEBI" id="CHEBI:43474"/>
        <dbReference type="ChEBI" id="CHEBI:456215"/>
        <dbReference type="EC" id="2.7.9.3"/>
    </reaction>
</comment>
<dbReference type="InterPro" id="IPR004536">
    <property type="entry name" value="SPS/SelD"/>
</dbReference>
<evidence type="ECO:0000313" key="13">
    <source>
        <dbReference type="Proteomes" id="UP001447842"/>
    </source>
</evidence>
<dbReference type="NCBIfam" id="NF002098">
    <property type="entry name" value="PRK00943.1"/>
    <property type="match status" value="1"/>
</dbReference>
<dbReference type="PANTHER" id="PTHR10256">
    <property type="entry name" value="SELENIDE, WATER DIKINASE"/>
    <property type="match status" value="1"/>
</dbReference>
<dbReference type="PROSITE" id="PS51257">
    <property type="entry name" value="PROKAR_LIPOPROTEIN"/>
    <property type="match status" value="1"/>
</dbReference>
<dbReference type="EMBL" id="CP147920">
    <property type="protein sequence ID" value="XAU15126.1"/>
    <property type="molecule type" value="Genomic_DNA"/>
</dbReference>
<keyword evidence="2 9" id="KW-0808">Transferase</keyword>
<sequence>MDDIRLTQYSHGAGCGCKISPKQLDNILQSARENISYPALLVGNASNDDAAAFDLGNGTSVLSTTDFFMPIVDDPFTFGRIAATNAISDIYAMGGKPLMAISIFGWPIAKLPDEVAREVIEGGRSVCEAAGIPLAGGHSIDSPEPIFGLAVTGIVDNEHLKRNNGAEAACELFLTKPIGIGILTTAQKQGKIAPGDIDPAVEAMTTLNAIGAAIAHMEGVTAVTDVTGFGLLGHLAEMVEGSGIGAVIRFDDVPLLPKVKEYLAMECVPGGTRRNFQSYGHKIGPMTPEQQDILCDAQTSGGLLCAVRQEAVADFLALAEAEGLHLESIGETVERGTHLIDVV</sequence>
<dbReference type="GO" id="GO:0004756">
    <property type="term" value="F:selenide, water dikinase activity"/>
    <property type="evidence" value="ECO:0007669"/>
    <property type="project" value="UniProtKB-EC"/>
</dbReference>
<comment type="similarity">
    <text evidence="1 9">Belongs to the selenophosphate synthase 1 family. Class I subfamily.</text>
</comment>
<evidence type="ECO:0000256" key="1">
    <source>
        <dbReference type="ARBA" id="ARBA00008026"/>
    </source>
</evidence>
<feature type="domain" description="PurM-like C-terminal" evidence="11">
    <location>
        <begin position="171"/>
        <end position="336"/>
    </location>
</feature>
<evidence type="ECO:0000259" key="11">
    <source>
        <dbReference type="Pfam" id="PF02769"/>
    </source>
</evidence>
<evidence type="ECO:0000256" key="4">
    <source>
        <dbReference type="ARBA" id="ARBA00022741"/>
    </source>
</evidence>
<keyword evidence="4 9" id="KW-0547">Nucleotide-binding</keyword>
<feature type="binding site" description="in other chain" evidence="9">
    <location>
        <position position="18"/>
    </location>
    <ligand>
        <name>ATP</name>
        <dbReference type="ChEBI" id="CHEBI:30616"/>
        <note>ligand shared between dimeric partners</note>
    </ligand>
</feature>
<feature type="site" description="Important for catalytic activity" evidence="9">
    <location>
        <position position="18"/>
    </location>
</feature>
<dbReference type="InterPro" id="IPR016188">
    <property type="entry name" value="PurM-like_N"/>
</dbReference>
<dbReference type="HAMAP" id="MF_00625">
    <property type="entry name" value="SelD"/>
    <property type="match status" value="1"/>
</dbReference>
<dbReference type="Gene3D" id="3.30.1330.10">
    <property type="entry name" value="PurM-like, N-terminal domain"/>
    <property type="match status" value="1"/>
</dbReference>
<feature type="binding site" evidence="9">
    <location>
        <position position="49"/>
    </location>
    <ligand>
        <name>Mg(2+)</name>
        <dbReference type="ChEBI" id="CHEBI:18420"/>
    </ligand>
</feature>
<dbReference type="Pfam" id="PF02769">
    <property type="entry name" value="AIRS_C"/>
    <property type="match status" value="1"/>
</dbReference>
<feature type="binding site" description="in other chain" evidence="9">
    <location>
        <position position="89"/>
    </location>
    <ligand>
        <name>ATP</name>
        <dbReference type="ChEBI" id="CHEBI:30616"/>
        <note>ligand shared between dimeric partners</note>
    </ligand>
</feature>
<comment type="function">
    <text evidence="9">Synthesizes selenophosphate from selenide and ATP.</text>
</comment>
<comment type="cofactor">
    <cofactor evidence="9">
        <name>Mg(2+)</name>
        <dbReference type="ChEBI" id="CHEBI:18420"/>
    </cofactor>
    <text evidence="9">Binds 1 Mg(2+) ion per monomer.</text>
</comment>
<dbReference type="Gene3D" id="3.90.650.10">
    <property type="entry name" value="PurM-like C-terminal domain"/>
    <property type="match status" value="1"/>
</dbReference>
<comment type="subunit">
    <text evidence="9">Homodimer.</text>
</comment>
<keyword evidence="3 9" id="KW-0479">Metal-binding</keyword>
<evidence type="ECO:0000256" key="7">
    <source>
        <dbReference type="ARBA" id="ARBA00022842"/>
    </source>
</evidence>
<dbReference type="RefSeq" id="WP_345970202.1">
    <property type="nucleotide sequence ID" value="NZ_CP147920.1"/>
</dbReference>
<evidence type="ECO:0000256" key="5">
    <source>
        <dbReference type="ARBA" id="ARBA00022777"/>
    </source>
</evidence>
<dbReference type="EC" id="2.7.9.3" evidence="9"/>
<dbReference type="Proteomes" id="UP001447842">
    <property type="component" value="Chromosome"/>
</dbReference>
<dbReference type="NCBIfam" id="TIGR00476">
    <property type="entry name" value="selD"/>
    <property type="match status" value="1"/>
</dbReference>
<dbReference type="PANTHER" id="PTHR10256:SF0">
    <property type="entry name" value="INACTIVE SELENIDE, WATER DIKINASE-LIKE PROTEIN-RELATED"/>
    <property type="match status" value="1"/>
</dbReference>
<feature type="active site" evidence="9">
    <location>
        <position position="15"/>
    </location>
</feature>
<dbReference type="PIRSF" id="PIRSF036407">
    <property type="entry name" value="Selenphspht_syn"/>
    <property type="match status" value="1"/>
</dbReference>
<proteinExistence type="inferred from homology"/>
<feature type="binding site" evidence="9">
    <location>
        <position position="225"/>
    </location>
    <ligand>
        <name>Mg(2+)</name>
        <dbReference type="ChEBI" id="CHEBI:18420"/>
    </ligand>
</feature>
<gene>
    <name evidence="9 12" type="primary">selD</name>
    <name evidence="12" type="ORF">WCY31_00135</name>
</gene>
<feature type="binding site" evidence="9">
    <location>
        <begin position="137"/>
        <end position="139"/>
    </location>
    <ligand>
        <name>ATP</name>
        <dbReference type="ChEBI" id="CHEBI:30616"/>
        <note>ligand shared between dimeric partners</note>
    </ligand>
</feature>
<evidence type="ECO:0000313" key="12">
    <source>
        <dbReference type="EMBL" id="XAU15126.1"/>
    </source>
</evidence>